<accession>A0A2U9IH88</accession>
<evidence type="ECO:0000259" key="2">
    <source>
        <dbReference type="Pfam" id="PF22230"/>
    </source>
</evidence>
<dbReference type="Proteomes" id="UP000248044">
    <property type="component" value="Chromosome"/>
</dbReference>
<dbReference type="PANTHER" id="PTHR37169">
    <property type="entry name" value="CRISPR SYSTEM ENDORIBONUCLEASE CSX1-RELATED"/>
    <property type="match status" value="1"/>
</dbReference>
<dbReference type="Pfam" id="PF22230">
    <property type="entry name" value="Csx1_CARF"/>
    <property type="match status" value="1"/>
</dbReference>
<dbReference type="RefSeq" id="WP_110271291.1">
    <property type="nucleotide sequence ID" value="NZ_CP029289.2"/>
</dbReference>
<dbReference type="SUPFAM" id="SSF160980">
    <property type="entry name" value="SSO1389-like"/>
    <property type="match status" value="1"/>
</dbReference>
<dbReference type="OrthoDB" id="102285at2157"/>
<dbReference type="InterPro" id="IPR013383">
    <property type="entry name" value="CRISPR-assoc_prot_DxTHG_CS"/>
</dbReference>
<dbReference type="CDD" id="cd09728">
    <property type="entry name" value="Csx1_III-U"/>
    <property type="match status" value="1"/>
</dbReference>
<evidence type="ECO:0000313" key="4">
    <source>
        <dbReference type="Proteomes" id="UP000248044"/>
    </source>
</evidence>
<reference evidence="3 4" key="1">
    <citation type="submission" date="2018-05" db="EMBL/GenBank/DDBJ databases">
        <title>Complete Genome Sequences of Extremely Thermoacidophilic, Metal-Mobilizing Type-Strain Members of the Archaeal Family Sulfolobaceae: Acidianus brierleyi DSM-1651T, Acidianus sulfidivorans DSM-18786T, Metallosphaera hakonensis DSM-7519T, and Metallosphaera prunae DSM-10039T.</title>
        <authorList>
            <person name="Counts J.A."/>
            <person name="Kelly R.M."/>
        </authorList>
    </citation>
    <scope>NUCLEOTIDE SEQUENCE [LARGE SCALE GENOMIC DNA]</scope>
    <source>
        <strain evidence="3 4">DSM 1651</strain>
    </source>
</reference>
<protein>
    <submittedName>
        <fullName evidence="3">TIGR01897 family CRISPR-associated protein</fullName>
    </submittedName>
</protein>
<dbReference type="InterPro" id="IPR019016">
    <property type="entry name" value="Csx1-like_HEPN"/>
</dbReference>
<name>A0A2U9IH88_9CREN</name>
<dbReference type="Gene3D" id="1.10.3740.10">
    <property type="entry name" value="SSO1389-like domains"/>
    <property type="match status" value="1"/>
</dbReference>
<dbReference type="PANTHER" id="PTHR37169:SF1">
    <property type="entry name" value="CRISPR SYSTEM ENDORIBONUCLEASE CSX1"/>
    <property type="match status" value="1"/>
</dbReference>
<dbReference type="Gene3D" id="3.40.50.10640">
    <property type="entry name" value="SSO1389-like"/>
    <property type="match status" value="1"/>
</dbReference>
<dbReference type="AlphaFoldDB" id="A0A2U9IH88"/>
<dbReference type="EMBL" id="CP029289">
    <property type="protein sequence ID" value="AWR95413.1"/>
    <property type="molecule type" value="Genomic_DNA"/>
</dbReference>
<feature type="domain" description="CRISPR system endoribonuclease Csx1-like HEPN" evidence="1">
    <location>
        <begin position="324"/>
        <end position="407"/>
    </location>
</feature>
<dbReference type="KEGG" id="abri:DFR85_13225"/>
<dbReference type="InterPro" id="IPR053857">
    <property type="entry name" value="Csx1_CARF"/>
</dbReference>
<gene>
    <name evidence="3" type="ORF">DFR85_13225</name>
</gene>
<dbReference type="NCBIfam" id="TIGR02549">
    <property type="entry name" value="CRISPR_DxTHG"/>
    <property type="match status" value="1"/>
</dbReference>
<dbReference type="InterPro" id="IPR010171">
    <property type="entry name" value="CRISPR_Csx1"/>
</dbReference>
<sequence length="419" mass="48069">MKLLFAPIGDPKNYDEVTYTIDSKSFKTNASFMAIEQALNLDKTIVYAGLSLCDISKYKDYTSCSNDISTFVKNKLQLNNETVIVAPNIYGNKFIQIDRKNTLYFNFIYYNTLNILNREKPDEIYIDVTHGINYMPLLATDAIKLATYTYIIEKNTIDLTIFNSEPIMSRNPGPYNIDKVFTEKLNVRQALLSVLMPFLSKENKNNITNKVLKEIMNCDTDLIYSNANALFSGIFAFLILSRKEIEECVKSIEQKIGILDYNNFKVNIEISDSLVYKDKMPIELSYLHSLLTIIGKIISNLPDDSCVKINDIKKLAKKFSISETISSLVLSEIDSINKKKNINENPQLLADIEAQCKHNERSEEKLATMESKKSICQPNERNLFAHGGFEQNVTYLWKKNEQICMSYLECKQNVKDHLK</sequence>
<evidence type="ECO:0000313" key="3">
    <source>
        <dbReference type="EMBL" id="AWR95413.1"/>
    </source>
</evidence>
<feature type="domain" description="CRISPR system endoribonuclease Csx1 CARF" evidence="2">
    <location>
        <begin position="3"/>
        <end position="166"/>
    </location>
</feature>
<dbReference type="GeneID" id="36833135"/>
<dbReference type="InterPro" id="IPR027419">
    <property type="entry name" value="CRISPR-assoc_Csx1_C"/>
</dbReference>
<dbReference type="Pfam" id="PF09455">
    <property type="entry name" value="Csx1_HEPN"/>
    <property type="match status" value="1"/>
</dbReference>
<dbReference type="InterPro" id="IPR052875">
    <property type="entry name" value="CRISPR_assoc_ribonuclease"/>
</dbReference>
<organism evidence="3 4">
    <name type="scientific">Acidianus brierleyi</name>
    <dbReference type="NCBI Taxonomy" id="41673"/>
    <lineage>
        <taxon>Archaea</taxon>
        <taxon>Thermoproteota</taxon>
        <taxon>Thermoprotei</taxon>
        <taxon>Sulfolobales</taxon>
        <taxon>Sulfolobaceae</taxon>
        <taxon>Acidianus</taxon>
    </lineage>
</organism>
<evidence type="ECO:0000259" key="1">
    <source>
        <dbReference type="Pfam" id="PF09455"/>
    </source>
</evidence>
<dbReference type="NCBIfam" id="TIGR01897">
    <property type="entry name" value="cas_MJ1666"/>
    <property type="match status" value="1"/>
</dbReference>
<proteinExistence type="predicted"/>
<keyword evidence="4" id="KW-1185">Reference proteome</keyword>